<dbReference type="KEGG" id="des:DSOUD_0771"/>
<gene>
    <name evidence="1" type="ORF">DSOUD_0771</name>
</gene>
<accession>A0A0M4CZP7</accession>
<reference evidence="1 2" key="1">
    <citation type="submission" date="2015-07" db="EMBL/GenBank/DDBJ databases">
        <title>Isolation and Genomic Characterization of a Novel Halophilic Metal-Reducing Deltaproteobacterium from the Deep Subsurface.</title>
        <authorList>
            <person name="Badalamenti J.P."/>
            <person name="Summers Z.M."/>
            <person name="Gralnick J.A."/>
            <person name="Bond D.R."/>
        </authorList>
    </citation>
    <scope>NUCLEOTIDE SEQUENCE [LARGE SCALE GENOMIC DNA]</scope>
    <source>
        <strain evidence="1 2">WTL</strain>
    </source>
</reference>
<keyword evidence="2" id="KW-1185">Reference proteome</keyword>
<proteinExistence type="predicted"/>
<dbReference type="OrthoDB" id="5431733at2"/>
<dbReference type="RefSeq" id="WP_053549752.1">
    <property type="nucleotide sequence ID" value="NZ_CP010802.1"/>
</dbReference>
<dbReference type="Proteomes" id="UP000057158">
    <property type="component" value="Chromosome"/>
</dbReference>
<dbReference type="AlphaFoldDB" id="A0A0M4CZP7"/>
<name>A0A0M4CZP7_9BACT</name>
<protein>
    <submittedName>
        <fullName evidence="1">Uncharacterized protein</fullName>
    </submittedName>
</protein>
<dbReference type="PATRIC" id="fig|1603606.3.peg.846"/>
<organism evidence="1 2">
    <name type="scientific">Desulfuromonas soudanensis</name>
    <dbReference type="NCBI Taxonomy" id="1603606"/>
    <lineage>
        <taxon>Bacteria</taxon>
        <taxon>Pseudomonadati</taxon>
        <taxon>Thermodesulfobacteriota</taxon>
        <taxon>Desulfuromonadia</taxon>
        <taxon>Desulfuromonadales</taxon>
        <taxon>Desulfuromonadaceae</taxon>
        <taxon>Desulfuromonas</taxon>
    </lineage>
</organism>
<sequence>MRLINRTAAVIKPRQPYVDWANSFQGAAGVVSLEEVRSNATALLIPEFDCPADGRDFLEENFTLIFDNQLAAWSADGKTWPKNRDLDLFRQWFDLEVHELVYDVAEEPIEIED</sequence>
<evidence type="ECO:0000313" key="2">
    <source>
        <dbReference type="Proteomes" id="UP000057158"/>
    </source>
</evidence>
<dbReference type="EMBL" id="CP010802">
    <property type="protein sequence ID" value="ALC15558.1"/>
    <property type="molecule type" value="Genomic_DNA"/>
</dbReference>
<dbReference type="STRING" id="1603606.DSOUD_0771"/>
<evidence type="ECO:0000313" key="1">
    <source>
        <dbReference type="EMBL" id="ALC15558.1"/>
    </source>
</evidence>